<dbReference type="GO" id="GO:0005886">
    <property type="term" value="C:plasma membrane"/>
    <property type="evidence" value="ECO:0007669"/>
    <property type="project" value="UniProtKB-SubCell"/>
</dbReference>
<name>A0ABD2CYS5_VESMC</name>
<feature type="domain" description="Ionotropic glutamate receptor L-glutamate and glycine-binding" evidence="15">
    <location>
        <begin position="246"/>
        <end position="337"/>
    </location>
</feature>
<comment type="similarity">
    <text evidence="2">Belongs to the glutamate-gated ion channel (TC 1.A.10.1) family.</text>
</comment>
<dbReference type="InterPro" id="IPR052192">
    <property type="entry name" value="Insect_Ionotropic_Sensory_Rcpt"/>
</dbReference>
<dbReference type="PANTHER" id="PTHR42643:SF32">
    <property type="entry name" value="IONOTROPIC RECEPTOR 31A, ISOFORM C-RELATED"/>
    <property type="match status" value="1"/>
</dbReference>
<dbReference type="Gene3D" id="1.10.287.70">
    <property type="match status" value="2"/>
</dbReference>
<evidence type="ECO:0000256" key="7">
    <source>
        <dbReference type="ARBA" id="ARBA00023065"/>
    </source>
</evidence>
<feature type="transmembrane region" description="Helical" evidence="13">
    <location>
        <begin position="356"/>
        <end position="374"/>
    </location>
</feature>
<feature type="domain" description="Ionotropic glutamate receptor C-terminal" evidence="14">
    <location>
        <begin position="1015"/>
        <end position="1119"/>
    </location>
</feature>
<evidence type="ECO:0000256" key="13">
    <source>
        <dbReference type="SAM" id="Phobius"/>
    </source>
</evidence>
<evidence type="ECO:0000256" key="1">
    <source>
        <dbReference type="ARBA" id="ARBA00004651"/>
    </source>
</evidence>
<dbReference type="SUPFAM" id="SSF53850">
    <property type="entry name" value="Periplasmic binding protein-like II"/>
    <property type="match status" value="2"/>
</dbReference>
<evidence type="ECO:0000256" key="9">
    <source>
        <dbReference type="ARBA" id="ARBA00023170"/>
    </source>
</evidence>
<keyword evidence="3" id="KW-0813">Transport</keyword>
<feature type="transmembrane region" description="Helical" evidence="13">
    <location>
        <begin position="1076"/>
        <end position="1100"/>
    </location>
</feature>
<dbReference type="InterPro" id="IPR019594">
    <property type="entry name" value="Glu/Gly-bd"/>
</dbReference>
<evidence type="ECO:0000256" key="3">
    <source>
        <dbReference type="ARBA" id="ARBA00022448"/>
    </source>
</evidence>
<reference evidence="16 17" key="1">
    <citation type="journal article" date="2024" name="Ann. Entomol. Soc. Am.">
        <title>Genomic analyses of the southern and eastern yellowjacket wasps (Hymenoptera: Vespidae) reveal evolutionary signatures of social life.</title>
        <authorList>
            <person name="Catto M.A."/>
            <person name="Caine P.B."/>
            <person name="Orr S.E."/>
            <person name="Hunt B.G."/>
            <person name="Goodisman M.A.D."/>
        </authorList>
    </citation>
    <scope>NUCLEOTIDE SEQUENCE [LARGE SCALE GENOMIC DNA]</scope>
    <source>
        <strain evidence="16">232</strain>
        <tissue evidence="16">Head and thorax</tissue>
    </source>
</reference>
<evidence type="ECO:0000256" key="6">
    <source>
        <dbReference type="ARBA" id="ARBA00022989"/>
    </source>
</evidence>
<keyword evidence="8 13" id="KW-0472">Membrane</keyword>
<keyword evidence="4" id="KW-1003">Cell membrane</keyword>
<evidence type="ECO:0000256" key="8">
    <source>
        <dbReference type="ARBA" id="ARBA00023136"/>
    </source>
</evidence>
<gene>
    <name evidence="16" type="ORF">V1477_002238</name>
</gene>
<keyword evidence="5 13" id="KW-0812">Transmembrane</keyword>
<dbReference type="Pfam" id="PF00060">
    <property type="entry name" value="Lig_chan"/>
    <property type="match status" value="2"/>
</dbReference>
<dbReference type="GO" id="GO:0034220">
    <property type="term" value="P:monoatomic ion transmembrane transport"/>
    <property type="evidence" value="ECO:0007669"/>
    <property type="project" value="UniProtKB-KW"/>
</dbReference>
<comment type="subcellular location">
    <subcellularLocation>
        <location evidence="1">Cell membrane</location>
        <topology evidence="1">Multi-pass membrane protein</topology>
    </subcellularLocation>
</comment>
<feature type="transmembrane region" description="Helical" evidence="13">
    <location>
        <begin position="593"/>
        <end position="616"/>
    </location>
</feature>
<dbReference type="Proteomes" id="UP001607303">
    <property type="component" value="Unassembled WGS sequence"/>
</dbReference>
<dbReference type="Pfam" id="PF10613">
    <property type="entry name" value="Lig_chan-Glu_bd"/>
    <property type="match status" value="2"/>
</dbReference>
<feature type="domain" description="Ionotropic glutamate receptor C-terminal" evidence="14">
    <location>
        <begin position="355"/>
        <end position="456"/>
    </location>
</feature>
<sequence>MSMVHHISWIKPPGFSIKKMALILPLKILLILFFFLPKATISYQFFSIDDEQMPFIINICKSYGSKSVIFVYSESISDMEMTTMVFKWRRALSREGIASTNLHFSQIHKTSYYLKHTIQPYYIALVSNTNAINEFSLATSTFDMSSAVWLVIFISKENDTDYCHNPPGNIFHVKFNTEMMVRCGTENIVREWYSIDTNQIEINDVATWSLEKGITKIVPDFLYKRRYNLQGLVMKAVTVKTSLLSSITKDGELDGIFGKILKELCDTLNFSFNVVSEVEDFGRWNPKEKTWSGGIGELYTGRADISISDFIISNDRFDAVDYTHSLFNYKNILVIREPKHLAIRWCSHFLTFTRSLWSAVFGILIVSSIFLVLLKIKSGTNRKIGYLLIDNLLEIWGIFCQQGLADFPDKSSLRIVYFSIFLLIIVFWAGYSAALISILTSINYILPFNSLEGFVEDGTYQLVIARYTAYYDKFANSKDPLTEKVMKLTLKEEELSITEYEGFKRICKNGKLALYMSDQLSHFENLVMPCNMISIETTHINRFAMILSRHNPFTDLINFQLQKFIDNGMINRLKYRSFKKEFTNVVKHQPVRLISIIPLIFFFLIGVVLSTCILILEKCIFVRKRKKMSAIHHIPSIESSGFYIMGIVNAHGYNPFTDVVNFLGRKALEKFVKVHAKRKCARMEYKPIMKKMVLVVQLKILPLLLSLPKIASSYEFHSIDDEQTAFIIDICKLYRPKSVIFLNAETIREMEMTTIMLKWRHALSREGIPTANLKFSELHKSLKYLKQIVRPYYVAVISNHNAINEFSLATSTFDMSSAVWIVVFIYKEHFFDYCHNPPEMLVRCGTENIIREWYSIDTNQIEIKDVATWSLDKGITKMVSDFLYERRSNLQGLIMRAVIVKDSPYIIKNKNGEIDGMFGKILRELCDTLNFSFNIVSEVKEYGRWNPDEKTWSGGMAELYTGRADICISDFMINNDRLNAVDYTIPLLTSKNILVIRQPENLAIQWSSHFLAFTLSVWIAVLGVLMASAIFLVLLKIKSGSDNKIGYLLIDNLLEIWGIFCQQGLPNFPDKSSLRIVYFSIFLSIIVFWAAYSAALISFLTSVNYVLPFDSLEGFVADGTYQLAIPRGTAYYDRFANSKHPFARKIMKLMLKDEELPISEYEGFKRICKNRKLALYTTDQVNNIENLKIPCNVVAIEIGYISNFAMILSKYNPFTDVINFHTSSFQVAEIYRQWYDESVKGYVISNEIQSYDQTSTGSPNQRYLSYSLLLNWYLFEYLYSNHRKVAFSRDGIASKNVYFSQLYESSYYLGQIVRPYYIVRISNFNVINGFSLATSSFDMSSAK</sequence>
<evidence type="ECO:0000259" key="14">
    <source>
        <dbReference type="Pfam" id="PF00060"/>
    </source>
</evidence>
<evidence type="ECO:0000256" key="10">
    <source>
        <dbReference type="ARBA" id="ARBA00023180"/>
    </source>
</evidence>
<dbReference type="Gene3D" id="3.40.190.10">
    <property type="entry name" value="Periplasmic binding protein-like II"/>
    <property type="match status" value="2"/>
</dbReference>
<keyword evidence="10" id="KW-0325">Glycoprotein</keyword>
<feature type="domain" description="Ionotropic glutamate receptor L-glutamate and glycine-binding" evidence="15">
    <location>
        <begin position="897"/>
        <end position="999"/>
    </location>
</feature>
<keyword evidence="6 13" id="KW-1133">Transmembrane helix</keyword>
<keyword evidence="17" id="KW-1185">Reference proteome</keyword>
<dbReference type="PANTHER" id="PTHR42643">
    <property type="entry name" value="IONOTROPIC RECEPTOR 20A-RELATED"/>
    <property type="match status" value="1"/>
</dbReference>
<evidence type="ECO:0000313" key="16">
    <source>
        <dbReference type="EMBL" id="KAL2749298.1"/>
    </source>
</evidence>
<organism evidence="16 17">
    <name type="scientific">Vespula maculifrons</name>
    <name type="common">Eastern yellow jacket</name>
    <name type="synonym">Wasp</name>
    <dbReference type="NCBI Taxonomy" id="7453"/>
    <lineage>
        <taxon>Eukaryota</taxon>
        <taxon>Metazoa</taxon>
        <taxon>Ecdysozoa</taxon>
        <taxon>Arthropoda</taxon>
        <taxon>Hexapoda</taxon>
        <taxon>Insecta</taxon>
        <taxon>Pterygota</taxon>
        <taxon>Neoptera</taxon>
        <taxon>Endopterygota</taxon>
        <taxon>Hymenoptera</taxon>
        <taxon>Apocrita</taxon>
        <taxon>Aculeata</taxon>
        <taxon>Vespoidea</taxon>
        <taxon>Vespidae</taxon>
        <taxon>Vespinae</taxon>
        <taxon>Vespula</taxon>
    </lineage>
</organism>
<comment type="caution">
    <text evidence="16">The sequence shown here is derived from an EMBL/GenBank/DDBJ whole genome shotgun (WGS) entry which is preliminary data.</text>
</comment>
<accession>A0ABD2CYS5</accession>
<dbReference type="EMBL" id="JAYRBN010000027">
    <property type="protein sequence ID" value="KAL2749298.1"/>
    <property type="molecule type" value="Genomic_DNA"/>
</dbReference>
<keyword evidence="12" id="KW-0407">Ion channel</keyword>
<evidence type="ECO:0000259" key="15">
    <source>
        <dbReference type="Pfam" id="PF10613"/>
    </source>
</evidence>
<feature type="transmembrane region" description="Helical" evidence="13">
    <location>
        <begin position="415"/>
        <end position="439"/>
    </location>
</feature>
<evidence type="ECO:0000313" key="17">
    <source>
        <dbReference type="Proteomes" id="UP001607303"/>
    </source>
</evidence>
<keyword evidence="7" id="KW-0406">Ion transport</keyword>
<evidence type="ECO:0000256" key="2">
    <source>
        <dbReference type="ARBA" id="ARBA00008685"/>
    </source>
</evidence>
<evidence type="ECO:0000256" key="12">
    <source>
        <dbReference type="ARBA" id="ARBA00023303"/>
    </source>
</evidence>
<keyword evidence="9" id="KW-0675">Receptor</keyword>
<evidence type="ECO:0000256" key="11">
    <source>
        <dbReference type="ARBA" id="ARBA00023286"/>
    </source>
</evidence>
<protein>
    <submittedName>
        <fullName evidence="16">Uncharacterized protein</fullName>
    </submittedName>
</protein>
<evidence type="ECO:0000256" key="5">
    <source>
        <dbReference type="ARBA" id="ARBA00022692"/>
    </source>
</evidence>
<dbReference type="InterPro" id="IPR001320">
    <property type="entry name" value="Iontro_rcpt_C"/>
</dbReference>
<keyword evidence="11" id="KW-1071">Ligand-gated ion channel</keyword>
<proteinExistence type="inferred from homology"/>
<feature type="transmembrane region" description="Helical" evidence="13">
    <location>
        <begin position="1010"/>
        <end position="1035"/>
    </location>
</feature>
<dbReference type="GO" id="GO:0050906">
    <property type="term" value="P:detection of stimulus involved in sensory perception"/>
    <property type="evidence" value="ECO:0007669"/>
    <property type="project" value="UniProtKB-ARBA"/>
</dbReference>
<evidence type="ECO:0000256" key="4">
    <source>
        <dbReference type="ARBA" id="ARBA00022475"/>
    </source>
</evidence>